<name>A0ABT6WJS9_9ACTN</name>
<feature type="signal peptide" evidence="2">
    <location>
        <begin position="1"/>
        <end position="22"/>
    </location>
</feature>
<organism evidence="3 4">
    <name type="scientific">Actinoplanes sandaracinus</name>
    <dbReference type="NCBI Taxonomy" id="3045177"/>
    <lineage>
        <taxon>Bacteria</taxon>
        <taxon>Bacillati</taxon>
        <taxon>Actinomycetota</taxon>
        <taxon>Actinomycetes</taxon>
        <taxon>Micromonosporales</taxon>
        <taxon>Micromonosporaceae</taxon>
        <taxon>Actinoplanes</taxon>
    </lineage>
</organism>
<evidence type="ECO:0000256" key="2">
    <source>
        <dbReference type="SAM" id="SignalP"/>
    </source>
</evidence>
<proteinExistence type="predicted"/>
<dbReference type="PROSITE" id="PS51257">
    <property type="entry name" value="PROKAR_LIPOPROTEIN"/>
    <property type="match status" value="1"/>
</dbReference>
<evidence type="ECO:0000256" key="1">
    <source>
        <dbReference type="SAM" id="MobiDB-lite"/>
    </source>
</evidence>
<dbReference type="Proteomes" id="UP001241758">
    <property type="component" value="Unassembled WGS sequence"/>
</dbReference>
<protein>
    <recommendedName>
        <fullName evidence="5">Lipoprotein</fullName>
    </recommendedName>
</protein>
<keyword evidence="2" id="KW-0732">Signal</keyword>
<sequence>MTRNRGLMTAAAVPLLLLGACAQPGAAGDPGAPGSAAPVTERATTAPAAADSSTLALRVEYRGGFVPAESIPSRIPLVSVYADGRALSEGPVPTIYPGPALPNLQEIRISQERVRELAASAVTAGVKPGGDFGVPGVADTPSTRISVRTDQGEQVVDVMALNEASPDDTALTPAQHAARKRLSAWLASLTKMFADAASPPAVAYQPAKIAVLAQPYQETGDGFGGDPVKWPAADLPGGHLNEQLKINCLIVEGAAKDAVWSAAAKANQRTPWESAGKKWQVVFRPLLPEETGCDSLKRQA</sequence>
<reference evidence="3 4" key="1">
    <citation type="submission" date="2023-05" db="EMBL/GenBank/DDBJ databases">
        <title>Actinoplanes sp. NEAU-A12 genome sequencing.</title>
        <authorList>
            <person name="Wang Z.-S."/>
        </authorList>
    </citation>
    <scope>NUCLEOTIDE SEQUENCE [LARGE SCALE GENOMIC DNA]</scope>
    <source>
        <strain evidence="3 4">NEAU-A12</strain>
    </source>
</reference>
<evidence type="ECO:0000313" key="3">
    <source>
        <dbReference type="EMBL" id="MDI6099992.1"/>
    </source>
</evidence>
<evidence type="ECO:0008006" key="5">
    <source>
        <dbReference type="Google" id="ProtNLM"/>
    </source>
</evidence>
<dbReference type="EMBL" id="JASCTH010000009">
    <property type="protein sequence ID" value="MDI6099992.1"/>
    <property type="molecule type" value="Genomic_DNA"/>
</dbReference>
<feature type="chain" id="PRO_5046981043" description="Lipoprotein" evidence="2">
    <location>
        <begin position="23"/>
        <end position="300"/>
    </location>
</feature>
<accession>A0ABT6WJS9</accession>
<dbReference type="RefSeq" id="WP_282760522.1">
    <property type="nucleotide sequence ID" value="NZ_JASCTH010000009.1"/>
</dbReference>
<evidence type="ECO:0000313" key="4">
    <source>
        <dbReference type="Proteomes" id="UP001241758"/>
    </source>
</evidence>
<comment type="caution">
    <text evidence="3">The sequence shown here is derived from an EMBL/GenBank/DDBJ whole genome shotgun (WGS) entry which is preliminary data.</text>
</comment>
<gene>
    <name evidence="3" type="ORF">QLQ12_15430</name>
</gene>
<feature type="region of interest" description="Disordered" evidence="1">
    <location>
        <begin position="27"/>
        <end position="49"/>
    </location>
</feature>
<keyword evidence="4" id="KW-1185">Reference proteome</keyword>